<dbReference type="EMBL" id="DS989859">
    <property type="protein sequence ID" value="EDX73216.1"/>
    <property type="molecule type" value="Genomic_DNA"/>
</dbReference>
<name>B4VXS9_9CYAN</name>
<keyword evidence="2" id="KW-1185">Reference proteome</keyword>
<proteinExistence type="predicted"/>
<gene>
    <name evidence="1" type="ORF">MC7420_4463</name>
</gene>
<dbReference type="HOGENOM" id="CLU_3342481_0_0_3"/>
<sequence>MEFLFDMISFFYKSTRSVGQGHTSVIGVNSTVNWVAF</sequence>
<evidence type="ECO:0000313" key="1">
    <source>
        <dbReference type="EMBL" id="EDX73216.1"/>
    </source>
</evidence>
<protein>
    <submittedName>
        <fullName evidence="1">Uncharacterized protein</fullName>
    </submittedName>
</protein>
<accession>B4VXS9</accession>
<dbReference type="AlphaFoldDB" id="B4VXS9"/>
<evidence type="ECO:0000313" key="2">
    <source>
        <dbReference type="Proteomes" id="UP000003835"/>
    </source>
</evidence>
<reference evidence="1 2" key="1">
    <citation type="submission" date="2008-07" db="EMBL/GenBank/DDBJ databases">
        <authorList>
            <person name="Tandeau de Marsac N."/>
            <person name="Ferriera S."/>
            <person name="Johnson J."/>
            <person name="Kravitz S."/>
            <person name="Beeson K."/>
            <person name="Sutton G."/>
            <person name="Rogers Y.-H."/>
            <person name="Friedman R."/>
            <person name="Frazier M."/>
            <person name="Venter J.C."/>
        </authorList>
    </citation>
    <scope>NUCLEOTIDE SEQUENCE [LARGE SCALE GENOMIC DNA]</scope>
    <source>
        <strain evidence="1 2">PCC 7420</strain>
    </source>
</reference>
<dbReference type="Proteomes" id="UP000003835">
    <property type="component" value="Unassembled WGS sequence"/>
</dbReference>
<organism evidence="1 2">
    <name type="scientific">Coleofasciculus chthonoplastes PCC 7420</name>
    <dbReference type="NCBI Taxonomy" id="118168"/>
    <lineage>
        <taxon>Bacteria</taxon>
        <taxon>Bacillati</taxon>
        <taxon>Cyanobacteriota</taxon>
        <taxon>Cyanophyceae</taxon>
        <taxon>Coleofasciculales</taxon>
        <taxon>Coleofasciculaceae</taxon>
        <taxon>Coleofasciculus</taxon>
    </lineage>
</organism>